<protein>
    <submittedName>
        <fullName evidence="1">Uncharacterized protein</fullName>
    </submittedName>
</protein>
<evidence type="ECO:0000313" key="1">
    <source>
        <dbReference type="EMBL" id="KAK8140695.1"/>
    </source>
</evidence>
<dbReference type="Proteomes" id="UP001397290">
    <property type="component" value="Unassembled WGS sequence"/>
</dbReference>
<dbReference type="EMBL" id="JAAHCF010001896">
    <property type="protein sequence ID" value="KAK8140695.1"/>
    <property type="molecule type" value="Genomic_DNA"/>
</dbReference>
<reference evidence="1 2" key="1">
    <citation type="submission" date="2020-02" db="EMBL/GenBank/DDBJ databases">
        <title>Comparative genomics of the hypocrealean fungal genus Beauvera.</title>
        <authorList>
            <person name="Showalter D.N."/>
            <person name="Bushley K.E."/>
            <person name="Rehner S.A."/>
        </authorList>
    </citation>
    <scope>NUCLEOTIDE SEQUENCE [LARGE SCALE GENOMIC DNA]</scope>
    <source>
        <strain evidence="1 2">ARSEF4384</strain>
    </source>
</reference>
<comment type="caution">
    <text evidence="1">The sequence shown here is derived from an EMBL/GenBank/DDBJ whole genome shotgun (WGS) entry which is preliminary data.</text>
</comment>
<gene>
    <name evidence="1" type="ORF">G3M48_002605</name>
</gene>
<name>A0AAW0RF57_9HYPO</name>
<keyword evidence="2" id="KW-1185">Reference proteome</keyword>
<evidence type="ECO:0000313" key="2">
    <source>
        <dbReference type="Proteomes" id="UP001397290"/>
    </source>
</evidence>
<feature type="non-terminal residue" evidence="1">
    <location>
        <position position="157"/>
    </location>
</feature>
<accession>A0AAW0RF57</accession>
<sequence>MSQGRRIDLVGLSETIQKIHAVTHHVRHALNSATGFTTQVLGACCDAYPGLPGCLAFVPSGSSVSAVLYLDTVAGLTCTRVQGRRIQASVRAYIMRVGVSGPFLYCGGTQRHWVTNVPLAAELGVSAPGFCRRNDWHPVPSIRAVALRSFASHRGQL</sequence>
<proteinExistence type="predicted"/>
<organism evidence="1 2">
    <name type="scientific">Beauveria asiatica</name>
    <dbReference type="NCBI Taxonomy" id="1069075"/>
    <lineage>
        <taxon>Eukaryota</taxon>
        <taxon>Fungi</taxon>
        <taxon>Dikarya</taxon>
        <taxon>Ascomycota</taxon>
        <taxon>Pezizomycotina</taxon>
        <taxon>Sordariomycetes</taxon>
        <taxon>Hypocreomycetidae</taxon>
        <taxon>Hypocreales</taxon>
        <taxon>Cordycipitaceae</taxon>
        <taxon>Beauveria</taxon>
    </lineage>
</organism>
<dbReference type="AlphaFoldDB" id="A0AAW0RF57"/>